<evidence type="ECO:0000313" key="11">
    <source>
        <dbReference type="Proteomes" id="UP000683428"/>
    </source>
</evidence>
<evidence type="ECO:0000256" key="1">
    <source>
        <dbReference type="ARBA" id="ARBA00004651"/>
    </source>
</evidence>
<protein>
    <submittedName>
        <fullName evidence="10">Glycosyltransferase family 39 protein</fullName>
    </submittedName>
</protein>
<evidence type="ECO:0000259" key="9">
    <source>
        <dbReference type="Pfam" id="PF02366"/>
    </source>
</evidence>
<dbReference type="AlphaFoldDB" id="A0A975XTT3"/>
<evidence type="ECO:0000256" key="5">
    <source>
        <dbReference type="ARBA" id="ARBA00022692"/>
    </source>
</evidence>
<dbReference type="RefSeq" id="WP_216129731.1">
    <property type="nucleotide sequence ID" value="NZ_CP064782.1"/>
</dbReference>
<feature type="transmembrane region" description="Helical" evidence="8">
    <location>
        <begin position="403"/>
        <end position="422"/>
    </location>
</feature>
<dbReference type="EMBL" id="CP064782">
    <property type="protein sequence ID" value="QWT48076.1"/>
    <property type="molecule type" value="Genomic_DNA"/>
</dbReference>
<feature type="transmembrane region" description="Helical" evidence="8">
    <location>
        <begin position="223"/>
        <end position="243"/>
    </location>
</feature>
<feature type="transmembrane region" description="Helical" evidence="8">
    <location>
        <begin position="324"/>
        <end position="341"/>
    </location>
</feature>
<name>A0A975XTT3_9RHOO</name>
<reference evidence="10" key="1">
    <citation type="submission" date="2020-11" db="EMBL/GenBank/DDBJ databases">
        <title>Azospira inquinata sp. nov.</title>
        <authorList>
            <person name="Moe W.M."/>
            <person name="Mikes M.C."/>
        </authorList>
    </citation>
    <scope>NUCLEOTIDE SEQUENCE</scope>
    <source>
        <strain evidence="10">Azo-3</strain>
    </source>
</reference>
<keyword evidence="4" id="KW-0808">Transferase</keyword>
<keyword evidence="11" id="KW-1185">Reference proteome</keyword>
<dbReference type="PANTHER" id="PTHR33908">
    <property type="entry name" value="MANNOSYLTRANSFERASE YKCB-RELATED"/>
    <property type="match status" value="1"/>
</dbReference>
<dbReference type="GO" id="GO:0005886">
    <property type="term" value="C:plasma membrane"/>
    <property type="evidence" value="ECO:0007669"/>
    <property type="project" value="UniProtKB-SubCell"/>
</dbReference>
<feature type="transmembrane region" description="Helical" evidence="8">
    <location>
        <begin position="149"/>
        <end position="167"/>
    </location>
</feature>
<dbReference type="KEGG" id="aiq:Azoinq_09340"/>
<sequence length="561" mass="61134">MTTSSLSLPALGQSARSWRLTLVGIFLLALAVLAPGIQSPTGITGKDEYFLSLRTPLEMMEKDAWVVPVLNGHPRLKKPPMLYWLGRASYETFGPSLPAGRGVVVLLAALMVTAGAALGRRLVGTPKAGLWSAALLLSMLGLASESRRFMLDIPTAAFSTLAFLFFLRWQQAGRGGLNLILGAVFLAAGFLIKGPIVALVCGGGILALLLARQWDWRQAWAKRTPLSLAALLFLALALPWFVWVRLRFPEASAAELQEELEARQFFIFSPESLLGLIQIALPWSFALLGYAWRVRREPGPARMLVLWFLLTFVPFFFIKTFDRYLVGSLVPLALLGAHALSRPEASRPALGAWGLRAGTLIALLLAGGFAAFAAWFHLAGWLWLVLPLAWLAWAGFRPRPAQLAGAALLTWLTLFAVTFPALGVNRVPPEVLALTAQRPVLMFDGPQPALLPMLLHRSLSQSSKLEDPALVAPPGLLVFARSEDVDRLAAQLAPLGKALRPLGQYRVLSSRGSGIRFAREGAGSREWKEALARHSLDPLYSTVRYFELVPLSPAAPRGTEQ</sequence>
<comment type="subcellular location">
    <subcellularLocation>
        <location evidence="1">Cell membrane</location>
        <topology evidence="1">Multi-pass membrane protein</topology>
    </subcellularLocation>
</comment>
<organism evidence="10 11">
    <name type="scientific">Azospira inquinata</name>
    <dbReference type="NCBI Taxonomy" id="2785627"/>
    <lineage>
        <taxon>Bacteria</taxon>
        <taxon>Pseudomonadati</taxon>
        <taxon>Pseudomonadota</taxon>
        <taxon>Betaproteobacteria</taxon>
        <taxon>Rhodocyclales</taxon>
        <taxon>Rhodocyclaceae</taxon>
        <taxon>Azospira</taxon>
    </lineage>
</organism>
<dbReference type="InterPro" id="IPR003342">
    <property type="entry name" value="ArnT-like_N"/>
</dbReference>
<feature type="transmembrane region" description="Helical" evidence="8">
    <location>
        <begin position="299"/>
        <end position="318"/>
    </location>
</feature>
<keyword evidence="2" id="KW-1003">Cell membrane</keyword>
<feature type="transmembrane region" description="Helical" evidence="8">
    <location>
        <begin position="378"/>
        <end position="396"/>
    </location>
</feature>
<evidence type="ECO:0000256" key="4">
    <source>
        <dbReference type="ARBA" id="ARBA00022679"/>
    </source>
</evidence>
<dbReference type="Proteomes" id="UP000683428">
    <property type="component" value="Chromosome"/>
</dbReference>
<keyword evidence="5 8" id="KW-0812">Transmembrane</keyword>
<keyword evidence="6 8" id="KW-1133">Transmembrane helix</keyword>
<feature type="domain" description="ArnT-like N-terminal" evidence="9">
    <location>
        <begin position="58"/>
        <end position="248"/>
    </location>
</feature>
<keyword evidence="7 8" id="KW-0472">Membrane</keyword>
<evidence type="ECO:0000256" key="6">
    <source>
        <dbReference type="ARBA" id="ARBA00022989"/>
    </source>
</evidence>
<dbReference type="GO" id="GO:0016763">
    <property type="term" value="F:pentosyltransferase activity"/>
    <property type="evidence" value="ECO:0007669"/>
    <property type="project" value="TreeGrafter"/>
</dbReference>
<feature type="transmembrane region" description="Helical" evidence="8">
    <location>
        <begin position="179"/>
        <end position="211"/>
    </location>
</feature>
<keyword evidence="3" id="KW-0328">Glycosyltransferase</keyword>
<feature type="transmembrane region" description="Helical" evidence="8">
    <location>
        <begin position="273"/>
        <end position="292"/>
    </location>
</feature>
<feature type="transmembrane region" description="Helical" evidence="8">
    <location>
        <begin position="353"/>
        <end position="372"/>
    </location>
</feature>
<feature type="transmembrane region" description="Helical" evidence="8">
    <location>
        <begin position="99"/>
        <end position="118"/>
    </location>
</feature>
<evidence type="ECO:0000313" key="10">
    <source>
        <dbReference type="EMBL" id="QWT48076.1"/>
    </source>
</evidence>
<dbReference type="GO" id="GO:0009103">
    <property type="term" value="P:lipopolysaccharide biosynthetic process"/>
    <property type="evidence" value="ECO:0007669"/>
    <property type="project" value="UniProtKB-ARBA"/>
</dbReference>
<evidence type="ECO:0000256" key="7">
    <source>
        <dbReference type="ARBA" id="ARBA00023136"/>
    </source>
</evidence>
<dbReference type="PANTHER" id="PTHR33908:SF11">
    <property type="entry name" value="MEMBRANE PROTEIN"/>
    <property type="match status" value="1"/>
</dbReference>
<gene>
    <name evidence="10" type="ORF">Azoinq_09340</name>
</gene>
<dbReference type="Pfam" id="PF02366">
    <property type="entry name" value="PMT"/>
    <property type="match status" value="1"/>
</dbReference>
<evidence type="ECO:0000256" key="8">
    <source>
        <dbReference type="SAM" id="Phobius"/>
    </source>
</evidence>
<evidence type="ECO:0000256" key="2">
    <source>
        <dbReference type="ARBA" id="ARBA00022475"/>
    </source>
</evidence>
<dbReference type="InterPro" id="IPR050297">
    <property type="entry name" value="LipidA_mod_glycosyltrf_83"/>
</dbReference>
<accession>A0A975XTT3</accession>
<evidence type="ECO:0000256" key="3">
    <source>
        <dbReference type="ARBA" id="ARBA00022676"/>
    </source>
</evidence>
<proteinExistence type="predicted"/>